<sequence>MACCRRTRSGPPRTARPTRAAISSGFPSTPKTQGARMERLDLEVKFQAAEAGLISGYASPFGGEPDSAGDVIARGAYAASLKAHREAGTMPLLLWQHDPTQPVGRWLDMREDEKGLHVTGRLVLETVRGAEAYALLKAGALNGLSIGYRAKRAERLPGGARLLTEIDLIEISLVSIPAASTARITSVKTAAVAAPSAARAASNRSRIMADEQKAAAPEAANDMEDRLATVEETVTSLDTRLAAVEESVGNVAKAAGRIEQKLARPGIITKQEEPGEIQTKAFGSYIKHGDAAGAELKSLDMATNGGGYLAPTEFVKEVVKNLVQFSPIRQYARVISIGAAEARMPKRTGTLTAAWVSETGNRAPTDPTYGEITLTPHEAACYVDVSNALLEDNAYNLQGELAADFAEEFGRLEGLAFVSGTGTGQPGGILTDTTVPLVASGAAAAISADAIINLFHALPGFYAANAVWGMNRSTIGAVRKLKTSDGHFLWAESLAEGNPPTILGRPVIELPDMPDVAANALPIMFGDLKQGYRVVDRLSLSVMRDPYSRATNGQTRFHGRRRVGGDVVKAEAIRLLKVATSV</sequence>
<feature type="domain" description="Prohead serine protease" evidence="6">
    <location>
        <begin position="43"/>
        <end position="188"/>
    </location>
</feature>
<accession>A0AAX1US69</accession>
<dbReference type="GO" id="GO:0006508">
    <property type="term" value="P:proteolysis"/>
    <property type="evidence" value="ECO:0007669"/>
    <property type="project" value="UniProtKB-KW"/>
</dbReference>
<evidence type="ECO:0000313" key="9">
    <source>
        <dbReference type="Proteomes" id="UP000266305"/>
    </source>
</evidence>
<feature type="region of interest" description="Disordered" evidence="5">
    <location>
        <begin position="1"/>
        <end position="35"/>
    </location>
</feature>
<dbReference type="InterPro" id="IPR006433">
    <property type="entry name" value="Prohead_protease"/>
</dbReference>
<dbReference type="NCBIfam" id="TIGR01554">
    <property type="entry name" value="major_cap_HK97"/>
    <property type="match status" value="1"/>
</dbReference>
<dbReference type="InterPro" id="IPR054612">
    <property type="entry name" value="Phage_capsid-like_C"/>
</dbReference>
<comment type="subcellular location">
    <subcellularLocation>
        <location evidence="1">Virion</location>
    </subcellularLocation>
</comment>
<reference evidence="8 9" key="1">
    <citation type="submission" date="2018-08" db="EMBL/GenBank/DDBJ databases">
        <title>Draft genome sequence of Rhodobacter sphaeroides FY.</title>
        <authorList>
            <person name="Rayyan A."/>
            <person name="Meyer T.E."/>
            <person name="Kyndt J.A."/>
        </authorList>
    </citation>
    <scope>NUCLEOTIDE SEQUENCE [LARGE SCALE GENOMIC DNA]</scope>
    <source>
        <strain evidence="8 9">FY</strain>
    </source>
</reference>
<dbReference type="SUPFAM" id="SSF56563">
    <property type="entry name" value="Major capsid protein gp5"/>
    <property type="match status" value="1"/>
</dbReference>
<evidence type="ECO:0000256" key="2">
    <source>
        <dbReference type="ARBA" id="ARBA00022612"/>
    </source>
</evidence>
<protein>
    <submittedName>
        <fullName evidence="8">Phage major capsid protein</fullName>
    </submittedName>
</protein>
<dbReference type="InterPro" id="IPR054613">
    <property type="entry name" value="Peptidase_S78_dom"/>
</dbReference>
<evidence type="ECO:0000259" key="7">
    <source>
        <dbReference type="Pfam" id="PF05065"/>
    </source>
</evidence>
<dbReference type="Proteomes" id="UP000266305">
    <property type="component" value="Unassembled WGS sequence"/>
</dbReference>
<proteinExistence type="predicted"/>
<feature type="domain" description="Phage capsid-like C-terminal" evidence="7">
    <location>
        <begin position="306"/>
        <end position="577"/>
    </location>
</feature>
<evidence type="ECO:0000256" key="1">
    <source>
        <dbReference type="ARBA" id="ARBA00004328"/>
    </source>
</evidence>
<dbReference type="InterPro" id="IPR024455">
    <property type="entry name" value="Phage_capsid"/>
</dbReference>
<evidence type="ECO:0000259" key="6">
    <source>
        <dbReference type="Pfam" id="PF04586"/>
    </source>
</evidence>
<dbReference type="EMBL" id="QWGP01000001">
    <property type="protein sequence ID" value="RHZ98857.1"/>
    <property type="molecule type" value="Genomic_DNA"/>
</dbReference>
<dbReference type="Pfam" id="PF05065">
    <property type="entry name" value="Phage_capsid"/>
    <property type="match status" value="1"/>
</dbReference>
<dbReference type="AlphaFoldDB" id="A0AAX1US69"/>
<dbReference type="Gene3D" id="3.30.2400.10">
    <property type="entry name" value="Major capsid protein gp5"/>
    <property type="match status" value="1"/>
</dbReference>
<name>A0AAX1US69_CERSP</name>
<dbReference type="SUPFAM" id="SSF50789">
    <property type="entry name" value="Herpes virus serine proteinase, assemblin"/>
    <property type="match status" value="1"/>
</dbReference>
<evidence type="ECO:0000256" key="4">
    <source>
        <dbReference type="ARBA" id="ARBA00022801"/>
    </source>
</evidence>
<organism evidence="8 9">
    <name type="scientific">Cereibacter sphaeroides</name>
    <name type="common">Rhodobacter sphaeroides</name>
    <dbReference type="NCBI Taxonomy" id="1063"/>
    <lineage>
        <taxon>Bacteria</taxon>
        <taxon>Pseudomonadati</taxon>
        <taxon>Pseudomonadota</taxon>
        <taxon>Alphaproteobacteria</taxon>
        <taxon>Rhodobacterales</taxon>
        <taxon>Paracoccaceae</taxon>
        <taxon>Cereibacter</taxon>
    </lineage>
</organism>
<dbReference type="Gene3D" id="3.30.2320.10">
    <property type="entry name" value="hypothetical protein PF0899 domain"/>
    <property type="match status" value="1"/>
</dbReference>
<evidence type="ECO:0000313" key="8">
    <source>
        <dbReference type="EMBL" id="RHZ98857.1"/>
    </source>
</evidence>
<evidence type="ECO:0000256" key="5">
    <source>
        <dbReference type="SAM" id="MobiDB-lite"/>
    </source>
</evidence>
<comment type="caution">
    <text evidence="8">The sequence shown here is derived from an EMBL/GenBank/DDBJ whole genome shotgun (WGS) entry which is preliminary data.</text>
</comment>
<keyword evidence="4" id="KW-0378">Hydrolase</keyword>
<dbReference type="GO" id="GO:0008233">
    <property type="term" value="F:peptidase activity"/>
    <property type="evidence" value="ECO:0007669"/>
    <property type="project" value="UniProtKB-KW"/>
</dbReference>
<gene>
    <name evidence="8" type="ORF">D1114_01870</name>
</gene>
<keyword evidence="2" id="KW-1188">Viral release from host cell</keyword>
<dbReference type="Pfam" id="PF04586">
    <property type="entry name" value="Peptidase_S78"/>
    <property type="match status" value="1"/>
</dbReference>
<evidence type="ECO:0000256" key="3">
    <source>
        <dbReference type="ARBA" id="ARBA00022670"/>
    </source>
</evidence>
<dbReference type="NCBIfam" id="TIGR01543">
    <property type="entry name" value="proheadase_HK97"/>
    <property type="match status" value="1"/>
</dbReference>
<keyword evidence="3" id="KW-0645">Protease</keyword>